<proteinExistence type="predicted"/>
<protein>
    <submittedName>
        <fullName evidence="1">NEQ418</fullName>
    </submittedName>
</protein>
<dbReference type="AlphaFoldDB" id="Q74N30"/>
<reference evidence="1 2" key="1">
    <citation type="journal article" date="2003" name="Proc. Natl. Acad. Sci. U.S.A.">
        <title>The genome of Nanoarchaeum equitans: insights into early archaeal evolution and derived parasitism.</title>
        <authorList>
            <person name="Waters E."/>
            <person name="Hohn M.J."/>
            <person name="Ahel I."/>
            <person name="Graham D.E."/>
            <person name="Adams M.D."/>
            <person name="Barnstead M."/>
            <person name="Beeson K.Y."/>
            <person name="Bibbs L."/>
            <person name="Bolanos R."/>
            <person name="Keller M."/>
            <person name="Kretz K."/>
            <person name="Lin X."/>
            <person name="Mathur E."/>
            <person name="Ni J."/>
            <person name="Podar M."/>
            <person name="Richardson T."/>
            <person name="Sutton G.G."/>
            <person name="Simon M."/>
            <person name="Soll D."/>
            <person name="Stetter K.O."/>
            <person name="Short J.M."/>
            <person name="Noordewier M."/>
        </authorList>
    </citation>
    <scope>NUCLEOTIDE SEQUENCE [LARGE SCALE GENOMIC DNA]</scope>
    <source>
        <strain evidence="1 2">Kin4-M</strain>
    </source>
</reference>
<name>Q74N30_NANEQ</name>
<evidence type="ECO:0000313" key="2">
    <source>
        <dbReference type="Proteomes" id="UP000000578"/>
    </source>
</evidence>
<dbReference type="STRING" id="228908.NEQ418"/>
<dbReference type="KEGG" id="neq:NEQ418"/>
<evidence type="ECO:0000313" key="1">
    <source>
        <dbReference type="EMBL" id="AAR39263.1"/>
    </source>
</evidence>
<organism evidence="1 2">
    <name type="scientific">Nanoarchaeum equitans (strain Kin4-M)</name>
    <dbReference type="NCBI Taxonomy" id="228908"/>
    <lineage>
        <taxon>Archaea</taxon>
        <taxon>Nanobdellota</taxon>
        <taxon>Candidatus Nanoarchaeia</taxon>
        <taxon>Nanoarchaeales</taxon>
        <taxon>Nanoarchaeaceae</taxon>
        <taxon>Nanoarchaeum</taxon>
    </lineage>
</organism>
<gene>
    <name evidence="1" type="ordered locus">NEQ418</name>
</gene>
<dbReference type="EnsemblBacteria" id="AAR39263">
    <property type="protein sequence ID" value="AAR39263"/>
    <property type="gene ID" value="NEQ418"/>
</dbReference>
<dbReference type="EMBL" id="AE017199">
    <property type="protein sequence ID" value="AAR39263.1"/>
    <property type="molecule type" value="Genomic_DNA"/>
</dbReference>
<dbReference type="HOGENOM" id="CLU_651546_0_0_2"/>
<dbReference type="Proteomes" id="UP000000578">
    <property type="component" value="Chromosome"/>
</dbReference>
<accession>Q74N30</accession>
<dbReference type="BioCyc" id="NEQU228908:GJB6-446-MONOMER"/>
<sequence>MKVYRTGKINLFKTAEQVGKDKIYETNLTSGDIILNLGNKPDLIEKLLPIEKLNEPIGSVFVVYEGNTDLAENIYNYLSNKKQIGSAIFVYNKPKKVGQYMTMKELIPAKIYNKEAVEEGEQPFIHTLNKEPSLSDFYNSNLRPGKKIMESLMYMHGKEGDASKSYGLSSKLGQYLIAPKFLPKAVLVNLEDIYDIKDFANKKFDEISNMLNSKYLVIKPAFGQESGGYSVGVAKNKNRFAKALESFVLYAQENDLPPIALVQAYMEPLFAKKDDKFVSFFIRVHPGEECSLVSAKISAYGTSPKKIIKGHLDNRKEFDLSSGATAFQSFCLYNDGRVEELFRGSKKGIETIDLKDSIVIYEGREMKFEDFLKEIEPHSVNIVQEMENNINNIKLSALDILKNIRSKLKGQQIVSVDKFIK</sequence>
<keyword evidence="2" id="KW-1185">Reference proteome</keyword>